<dbReference type="PRINTS" id="PR00506">
    <property type="entry name" value="D21N6MTFRASE"/>
</dbReference>
<organism evidence="8">
    <name type="scientific">Shewanella algae</name>
    <dbReference type="NCBI Taxonomy" id="38313"/>
    <lineage>
        <taxon>Bacteria</taxon>
        <taxon>Pseudomonadati</taxon>
        <taxon>Pseudomonadota</taxon>
        <taxon>Gammaproteobacteria</taxon>
        <taxon>Alteromonadales</taxon>
        <taxon>Shewanellaceae</taxon>
        <taxon>Shewanella</taxon>
    </lineage>
</organism>
<protein>
    <recommendedName>
        <fullName evidence="2">site-specific DNA-methyltransferase (adenine-specific)</fullName>
        <ecNumber evidence="2">2.1.1.72</ecNumber>
    </recommendedName>
</protein>
<dbReference type="EC" id="2.1.1.72" evidence="2"/>
<comment type="similarity">
    <text evidence="1">Belongs to the N(4)/N(6)-methyltransferase family.</text>
</comment>
<evidence type="ECO:0000256" key="1">
    <source>
        <dbReference type="ARBA" id="ARBA00006594"/>
    </source>
</evidence>
<keyword evidence="4" id="KW-0808">Transferase</keyword>
<dbReference type="InterPro" id="IPR002295">
    <property type="entry name" value="N4/N6-MTase_EcoPI_Mod-like"/>
</dbReference>
<feature type="domain" description="DNA methylase N-4/N-6" evidence="7">
    <location>
        <begin position="121"/>
        <end position="479"/>
    </location>
</feature>
<sequence length="648" mass="73866">MDKLKMHSPDMTQQNIAKIQALFPNCVTESIGVDGELKLAIDFDQLKQELSDSLLEGDRERYHLNWPGKRQSIVLANSPITKTLRPDLSKSVDFDSTSNIFIEGDNLEAIKLLQDSYLGKVKMIFIDPPYNTGKDFIYSDKFNKSSEEYFRESMQVDEFENKMVSNTETNGRFHSDWLSMMYPRLKLSRNFLTEDGVIVVHIDENEYPNLEKILSEIFGEENNLGTIVWDKRNPKGDATGVAQQHELISIYCKNRDYFKENVEFKRPKENASKIIDKASELIQRNSGVVDDKIRTEFKKWISKSPFSGGEKAYSFIDDEGRVYRTVSMAWPNKKKAPDDYFIPLVHPETKKECPVPERGWRNPPATMKKLLDAGLIVFGKDEATQPTRKYLLSENMYENVPSLLYFAGSDDSLLSSMGIPFDTPKSVEVTKRVIESVCNGDDIVMDFFAGSGTTGHAVFDLNKKQGNNLRFILVQVDEKCDESIAKNYKFKSISDLSIKRLVEAGKLFENFLDDKGFRFFKVDTSNMADVYYAPDQVTQGSLDLLVDNIKADRTDEDLLFQVLLDWGVDLSLPIKKESIQGKSVFFVDDDALVACFDLRINEALIKELAAKEPLRVVFRDDGFESDAVKINAEQIFKQVSPHTEVKAI</sequence>
<dbReference type="GO" id="GO:0009007">
    <property type="term" value="F:site-specific DNA-methyltransferase (adenine-specific) activity"/>
    <property type="evidence" value="ECO:0007669"/>
    <property type="project" value="UniProtKB-EC"/>
</dbReference>
<dbReference type="AlphaFoldDB" id="A0A2R4AKX7"/>
<dbReference type="Pfam" id="PF01555">
    <property type="entry name" value="N6_N4_Mtase"/>
    <property type="match status" value="1"/>
</dbReference>
<dbReference type="Gene3D" id="3.40.50.150">
    <property type="entry name" value="Vaccinia Virus protein VP39"/>
    <property type="match status" value="1"/>
</dbReference>
<reference evidence="8" key="1">
    <citation type="submission" date="2017-09" db="EMBL/GenBank/DDBJ databases">
        <title>Distribution and Genetic Characteristics of SXT/R391 Integrative and Conjugative Elements in Shewanella spp., China.</title>
        <authorList>
            <person name="Fang Y."/>
            <person name="Wang D."/>
        </authorList>
    </citation>
    <scope>NUCLEOTIDE SEQUENCE</scope>
    <source>
        <strain evidence="8">110003</strain>
    </source>
</reference>
<gene>
    <name evidence="8" type="ORF">ICESupCHN110003_030</name>
</gene>
<evidence type="ECO:0000256" key="3">
    <source>
        <dbReference type="ARBA" id="ARBA00022603"/>
    </source>
</evidence>
<comment type="catalytic activity">
    <reaction evidence="6">
        <text>a 2'-deoxyadenosine in DNA + S-adenosyl-L-methionine = an N(6)-methyl-2'-deoxyadenosine in DNA + S-adenosyl-L-homocysteine + H(+)</text>
        <dbReference type="Rhea" id="RHEA:15197"/>
        <dbReference type="Rhea" id="RHEA-COMP:12418"/>
        <dbReference type="Rhea" id="RHEA-COMP:12419"/>
        <dbReference type="ChEBI" id="CHEBI:15378"/>
        <dbReference type="ChEBI" id="CHEBI:57856"/>
        <dbReference type="ChEBI" id="CHEBI:59789"/>
        <dbReference type="ChEBI" id="CHEBI:90615"/>
        <dbReference type="ChEBI" id="CHEBI:90616"/>
        <dbReference type="EC" id="2.1.1.72"/>
    </reaction>
</comment>
<dbReference type="PIRSF" id="PIRSF015855">
    <property type="entry name" value="TypeIII_Mtase_mKpnI"/>
    <property type="match status" value="1"/>
</dbReference>
<dbReference type="InterPro" id="IPR002052">
    <property type="entry name" value="DNA_methylase_N6_adenine_CS"/>
</dbReference>
<proteinExistence type="inferred from homology"/>
<keyword evidence="5" id="KW-0949">S-adenosyl-L-methionine</keyword>
<evidence type="ECO:0000256" key="2">
    <source>
        <dbReference type="ARBA" id="ARBA00011900"/>
    </source>
</evidence>
<name>A0A2R4AKX7_9GAMM</name>
<dbReference type="GO" id="GO:0032259">
    <property type="term" value="P:methylation"/>
    <property type="evidence" value="ECO:0007669"/>
    <property type="project" value="UniProtKB-KW"/>
</dbReference>
<accession>A0A2R4AKX7</accession>
<dbReference type="GO" id="GO:0008170">
    <property type="term" value="F:N-methyltransferase activity"/>
    <property type="evidence" value="ECO:0007669"/>
    <property type="project" value="InterPro"/>
</dbReference>
<dbReference type="GO" id="GO:0003677">
    <property type="term" value="F:DNA binding"/>
    <property type="evidence" value="ECO:0007669"/>
    <property type="project" value="InterPro"/>
</dbReference>
<evidence type="ECO:0000259" key="7">
    <source>
        <dbReference type="Pfam" id="PF01555"/>
    </source>
</evidence>
<keyword evidence="3" id="KW-0489">Methyltransferase</keyword>
<dbReference type="InterPro" id="IPR002941">
    <property type="entry name" value="DNA_methylase_N4/N6"/>
</dbReference>
<evidence type="ECO:0000256" key="4">
    <source>
        <dbReference type="ARBA" id="ARBA00022679"/>
    </source>
</evidence>
<dbReference type="EMBL" id="MG014393">
    <property type="protein sequence ID" value="AVR65396.1"/>
    <property type="molecule type" value="Genomic_DNA"/>
</dbReference>
<evidence type="ECO:0000313" key="8">
    <source>
        <dbReference type="EMBL" id="AVR65396.1"/>
    </source>
</evidence>
<evidence type="ECO:0000256" key="5">
    <source>
        <dbReference type="ARBA" id="ARBA00022691"/>
    </source>
</evidence>
<dbReference type="InterPro" id="IPR029063">
    <property type="entry name" value="SAM-dependent_MTases_sf"/>
</dbReference>
<dbReference type="PROSITE" id="PS00092">
    <property type="entry name" value="N6_MTASE"/>
    <property type="match status" value="1"/>
</dbReference>
<evidence type="ECO:0000256" key="6">
    <source>
        <dbReference type="ARBA" id="ARBA00047942"/>
    </source>
</evidence>
<dbReference type="SUPFAM" id="SSF53335">
    <property type="entry name" value="S-adenosyl-L-methionine-dependent methyltransferases"/>
    <property type="match status" value="1"/>
</dbReference>